<dbReference type="Proteomes" id="UP000593564">
    <property type="component" value="Unassembled WGS sequence"/>
</dbReference>
<evidence type="ECO:0000313" key="1">
    <source>
        <dbReference type="EMBL" id="KAF5947095.1"/>
    </source>
</evidence>
<reference evidence="1 2" key="2">
    <citation type="submission" date="2020-07" db="EMBL/GenBank/DDBJ databases">
        <title>Genome assembly of wild tea tree DASZ reveals pedigree and selection history of tea varieties.</title>
        <authorList>
            <person name="Zhang W."/>
        </authorList>
    </citation>
    <scope>NUCLEOTIDE SEQUENCE [LARGE SCALE GENOMIC DNA]</scope>
    <source>
        <strain evidence="2">cv. G240</strain>
        <tissue evidence="1">Leaf</tissue>
    </source>
</reference>
<organism evidence="1 2">
    <name type="scientific">Camellia sinensis</name>
    <name type="common">Tea plant</name>
    <name type="synonym">Thea sinensis</name>
    <dbReference type="NCBI Taxonomy" id="4442"/>
    <lineage>
        <taxon>Eukaryota</taxon>
        <taxon>Viridiplantae</taxon>
        <taxon>Streptophyta</taxon>
        <taxon>Embryophyta</taxon>
        <taxon>Tracheophyta</taxon>
        <taxon>Spermatophyta</taxon>
        <taxon>Magnoliopsida</taxon>
        <taxon>eudicotyledons</taxon>
        <taxon>Gunneridae</taxon>
        <taxon>Pentapetalae</taxon>
        <taxon>asterids</taxon>
        <taxon>Ericales</taxon>
        <taxon>Theaceae</taxon>
        <taxon>Camellia</taxon>
    </lineage>
</organism>
<sequence length="60" mass="6927">MVTNLLAKFDGDCCCCTDKSRVRDKTASNMNQISRSKQQNGKLKLCSFTKWCRTRKEDAY</sequence>
<accession>A0A7J7H3H6</accession>
<dbReference type="AlphaFoldDB" id="A0A7J7H3H6"/>
<evidence type="ECO:0000313" key="2">
    <source>
        <dbReference type="Proteomes" id="UP000593564"/>
    </source>
</evidence>
<keyword evidence="2" id="KW-1185">Reference proteome</keyword>
<dbReference type="EMBL" id="JACBKZ010000007">
    <property type="protein sequence ID" value="KAF5947095.1"/>
    <property type="molecule type" value="Genomic_DNA"/>
</dbReference>
<reference evidence="2" key="1">
    <citation type="journal article" date="2020" name="Nat. Commun.">
        <title>Genome assembly of wild tea tree DASZ reveals pedigree and selection history of tea varieties.</title>
        <authorList>
            <person name="Zhang W."/>
            <person name="Zhang Y."/>
            <person name="Qiu H."/>
            <person name="Guo Y."/>
            <person name="Wan H."/>
            <person name="Zhang X."/>
            <person name="Scossa F."/>
            <person name="Alseekh S."/>
            <person name="Zhang Q."/>
            <person name="Wang P."/>
            <person name="Xu L."/>
            <person name="Schmidt M.H."/>
            <person name="Jia X."/>
            <person name="Li D."/>
            <person name="Zhu A."/>
            <person name="Guo F."/>
            <person name="Chen W."/>
            <person name="Ni D."/>
            <person name="Usadel B."/>
            <person name="Fernie A.R."/>
            <person name="Wen W."/>
        </authorList>
    </citation>
    <scope>NUCLEOTIDE SEQUENCE [LARGE SCALE GENOMIC DNA]</scope>
    <source>
        <strain evidence="2">cv. G240</strain>
    </source>
</reference>
<protein>
    <submittedName>
        <fullName evidence="1">Uncharacterized protein</fullName>
    </submittedName>
</protein>
<comment type="caution">
    <text evidence="1">The sequence shown here is derived from an EMBL/GenBank/DDBJ whole genome shotgun (WGS) entry which is preliminary data.</text>
</comment>
<proteinExistence type="predicted"/>
<name>A0A7J7H3H6_CAMSI</name>
<gene>
    <name evidence="1" type="ORF">HYC85_017323</name>
</gene>